<dbReference type="GO" id="GO:0032259">
    <property type="term" value="P:methylation"/>
    <property type="evidence" value="ECO:0007669"/>
    <property type="project" value="UniProtKB-KW"/>
</dbReference>
<dbReference type="GO" id="GO:0008168">
    <property type="term" value="F:methyltransferase activity"/>
    <property type="evidence" value="ECO:0007669"/>
    <property type="project" value="UniProtKB-KW"/>
</dbReference>
<comment type="similarity">
    <text evidence="1">Belongs to the methyltransferase superfamily. LaeA methyltransferase family.</text>
</comment>
<dbReference type="InterPro" id="IPR029063">
    <property type="entry name" value="SAM-dependent_MTases_sf"/>
</dbReference>
<keyword evidence="4" id="KW-1185">Reference proteome</keyword>
<comment type="caution">
    <text evidence="3">The sequence shown here is derived from an EMBL/GenBank/DDBJ whole genome shotgun (WGS) entry which is preliminary data.</text>
</comment>
<dbReference type="Proteomes" id="UP000777438">
    <property type="component" value="Unassembled WGS sequence"/>
</dbReference>
<dbReference type="OrthoDB" id="2013972at2759"/>
<proteinExistence type="inferred from homology"/>
<evidence type="ECO:0000256" key="2">
    <source>
        <dbReference type="SAM" id="MobiDB-lite"/>
    </source>
</evidence>
<keyword evidence="3" id="KW-0808">Transferase</keyword>
<dbReference type="Pfam" id="PF13489">
    <property type="entry name" value="Methyltransf_23"/>
    <property type="match status" value="1"/>
</dbReference>
<dbReference type="CDD" id="cd02440">
    <property type="entry name" value="AdoMet_MTases"/>
    <property type="match status" value="1"/>
</dbReference>
<organism evidence="3 4">
    <name type="scientific">Thelonectria olida</name>
    <dbReference type="NCBI Taxonomy" id="1576542"/>
    <lineage>
        <taxon>Eukaryota</taxon>
        <taxon>Fungi</taxon>
        <taxon>Dikarya</taxon>
        <taxon>Ascomycota</taxon>
        <taxon>Pezizomycotina</taxon>
        <taxon>Sordariomycetes</taxon>
        <taxon>Hypocreomycetidae</taxon>
        <taxon>Hypocreales</taxon>
        <taxon>Nectriaceae</taxon>
        <taxon>Thelonectria</taxon>
    </lineage>
</organism>
<dbReference type="PANTHER" id="PTHR43591:SF10">
    <property type="entry name" value="ABC TRANSMEMBRANE TYPE-1 DOMAIN-CONTAINING PROTEIN-RELATED"/>
    <property type="match status" value="1"/>
</dbReference>
<dbReference type="SUPFAM" id="SSF53335">
    <property type="entry name" value="S-adenosyl-L-methionine-dependent methyltransferases"/>
    <property type="match status" value="1"/>
</dbReference>
<gene>
    <name evidence="3" type="ORF">B0T10DRAFT_295633</name>
</gene>
<feature type="compositionally biased region" description="Basic and acidic residues" evidence="2">
    <location>
        <begin position="1"/>
        <end position="12"/>
    </location>
</feature>
<name>A0A9P8WAL8_9HYPO</name>
<reference evidence="3 4" key="1">
    <citation type="journal article" date="2021" name="Nat. Commun.">
        <title>Genetic determinants of endophytism in the Arabidopsis root mycobiome.</title>
        <authorList>
            <person name="Mesny F."/>
            <person name="Miyauchi S."/>
            <person name="Thiergart T."/>
            <person name="Pickel B."/>
            <person name="Atanasova L."/>
            <person name="Karlsson M."/>
            <person name="Huettel B."/>
            <person name="Barry K.W."/>
            <person name="Haridas S."/>
            <person name="Chen C."/>
            <person name="Bauer D."/>
            <person name="Andreopoulos W."/>
            <person name="Pangilinan J."/>
            <person name="LaButti K."/>
            <person name="Riley R."/>
            <person name="Lipzen A."/>
            <person name="Clum A."/>
            <person name="Drula E."/>
            <person name="Henrissat B."/>
            <person name="Kohler A."/>
            <person name="Grigoriev I.V."/>
            <person name="Martin F.M."/>
            <person name="Hacquard S."/>
        </authorList>
    </citation>
    <scope>NUCLEOTIDE SEQUENCE [LARGE SCALE GENOMIC DNA]</scope>
    <source>
        <strain evidence="3 4">MPI-CAGE-CH-0241</strain>
    </source>
</reference>
<dbReference type="Gene3D" id="3.40.50.150">
    <property type="entry name" value="Vaccinia Virus protein VP39"/>
    <property type="match status" value="1"/>
</dbReference>
<dbReference type="AlphaFoldDB" id="A0A9P8WAL8"/>
<feature type="region of interest" description="Disordered" evidence="2">
    <location>
        <begin position="1"/>
        <end position="43"/>
    </location>
</feature>
<dbReference type="PANTHER" id="PTHR43591">
    <property type="entry name" value="METHYLTRANSFERASE"/>
    <property type="match status" value="1"/>
</dbReference>
<protein>
    <submittedName>
        <fullName evidence="3">S-adenosyl-L-methionine-dependent methyltransferase</fullName>
    </submittedName>
</protein>
<dbReference type="EMBL" id="JAGPYM010000007">
    <property type="protein sequence ID" value="KAH6892594.1"/>
    <property type="molecule type" value="Genomic_DNA"/>
</dbReference>
<evidence type="ECO:0000256" key="1">
    <source>
        <dbReference type="ARBA" id="ARBA00038158"/>
    </source>
</evidence>
<accession>A0A9P8WAL8</accession>
<evidence type="ECO:0000313" key="4">
    <source>
        <dbReference type="Proteomes" id="UP000777438"/>
    </source>
</evidence>
<evidence type="ECO:0000313" key="3">
    <source>
        <dbReference type="EMBL" id="KAH6892594.1"/>
    </source>
</evidence>
<keyword evidence="3" id="KW-0489">Methyltransferase</keyword>
<sequence>MTEPQDQTRSEGQEPEVNPPPLEANSELPEDDNDSAIDSNSLLTSTTASLSESILDYRRLHGRTYQNTKTAEYWAPNDERQNEGLDLIHNGLLMMLEDQLYLAPIPKNLTRVLDVGTGTGIWAIDFADQFPNAEVIGTDLSPIQPSWVPPNVKFMIDDCLLDWTWSDDHFDFIHMRALYGSVPDWGVLYKKVFKHLKPGGWFQNLEMGVNFQSDHVQFPNDHIFYQMADLVYQAGDKIDRSFQIVNGHQMKQHMAEAGFVDIVEKKLKVPLHGWAKDKRLQQAGLLFQMAVDESLEGLNTYLLVEILGWQLEKALVLISKMRQETRKVTNCHWFPITIVYGRKPEGDAQ</sequence>